<gene>
    <name evidence="2" type="ORF">BOKJ2_LOCUS10257</name>
</gene>
<evidence type="ECO:0000313" key="3">
    <source>
        <dbReference type="Proteomes" id="UP000614601"/>
    </source>
</evidence>
<dbReference type="EMBL" id="CAJFDH010000005">
    <property type="protein sequence ID" value="CAD5223487.1"/>
    <property type="molecule type" value="Genomic_DNA"/>
</dbReference>
<evidence type="ECO:0000256" key="1">
    <source>
        <dbReference type="SAM" id="MobiDB-lite"/>
    </source>
</evidence>
<comment type="caution">
    <text evidence="2">The sequence shown here is derived from an EMBL/GenBank/DDBJ whole genome shotgun (WGS) entry which is preliminary data.</text>
</comment>
<dbReference type="AlphaFoldDB" id="A0A811L5U1"/>
<evidence type="ECO:0000313" key="2">
    <source>
        <dbReference type="EMBL" id="CAD5223487.1"/>
    </source>
</evidence>
<name>A0A811L5U1_9BILA</name>
<feature type="region of interest" description="Disordered" evidence="1">
    <location>
        <begin position="1"/>
        <end position="54"/>
    </location>
</feature>
<dbReference type="Proteomes" id="UP000783686">
    <property type="component" value="Unassembled WGS sequence"/>
</dbReference>
<sequence>MSVEPRATNTPGRGDPKPTTDLDFWELNLREKKTEGGEPWRPAKERRESGAPARQSPVRLVDVIIHVGSVCVVARFCFEYRRLQNKLYIGNNASVITKAERRSSKSSNKNSSTVYKIIL</sequence>
<protein>
    <submittedName>
        <fullName evidence="2">Uncharacterized protein</fullName>
    </submittedName>
</protein>
<feature type="compositionally biased region" description="Basic and acidic residues" evidence="1">
    <location>
        <begin position="28"/>
        <end position="49"/>
    </location>
</feature>
<proteinExistence type="predicted"/>
<accession>A0A811L5U1</accession>
<keyword evidence="3" id="KW-1185">Reference proteome</keyword>
<organism evidence="2 3">
    <name type="scientific">Bursaphelenchus okinawaensis</name>
    <dbReference type="NCBI Taxonomy" id="465554"/>
    <lineage>
        <taxon>Eukaryota</taxon>
        <taxon>Metazoa</taxon>
        <taxon>Ecdysozoa</taxon>
        <taxon>Nematoda</taxon>
        <taxon>Chromadorea</taxon>
        <taxon>Rhabditida</taxon>
        <taxon>Tylenchina</taxon>
        <taxon>Tylenchomorpha</taxon>
        <taxon>Aphelenchoidea</taxon>
        <taxon>Aphelenchoididae</taxon>
        <taxon>Bursaphelenchus</taxon>
    </lineage>
</organism>
<reference evidence="2" key="1">
    <citation type="submission" date="2020-09" db="EMBL/GenBank/DDBJ databases">
        <authorList>
            <person name="Kikuchi T."/>
        </authorList>
    </citation>
    <scope>NUCLEOTIDE SEQUENCE</scope>
    <source>
        <strain evidence="2">SH1</strain>
    </source>
</reference>
<dbReference type="Proteomes" id="UP000614601">
    <property type="component" value="Unassembled WGS sequence"/>
</dbReference>
<dbReference type="EMBL" id="CAJFCW020000005">
    <property type="protein sequence ID" value="CAG9118010.1"/>
    <property type="molecule type" value="Genomic_DNA"/>
</dbReference>